<dbReference type="InterPro" id="IPR016143">
    <property type="entry name" value="Citrate_synth-like_sm_a-sub"/>
</dbReference>
<dbReference type="UniPathway" id="UPA00223"/>
<evidence type="ECO:0000256" key="5">
    <source>
        <dbReference type="ARBA" id="ARBA00022679"/>
    </source>
</evidence>
<dbReference type="InterPro" id="IPR002020">
    <property type="entry name" value="Citrate_synthase"/>
</dbReference>
<dbReference type="NCBIfam" id="TIGR01800">
    <property type="entry name" value="cit_synth_II"/>
    <property type="match status" value="1"/>
</dbReference>
<dbReference type="GO" id="GO:0036440">
    <property type="term" value="F:citrate synthase activity"/>
    <property type="evidence" value="ECO:0007669"/>
    <property type="project" value="UniProtKB-EC"/>
</dbReference>
<evidence type="ECO:0000313" key="7">
    <source>
        <dbReference type="EMBL" id="KKN00981.1"/>
    </source>
</evidence>
<evidence type="ECO:0000256" key="6">
    <source>
        <dbReference type="ARBA" id="ARBA00049288"/>
    </source>
</evidence>
<evidence type="ECO:0000256" key="3">
    <source>
        <dbReference type="ARBA" id="ARBA00012972"/>
    </source>
</evidence>
<accession>A0A0F9PIY8</accession>
<dbReference type="EMBL" id="LAZR01005311">
    <property type="protein sequence ID" value="KKN00981.1"/>
    <property type="molecule type" value="Genomic_DNA"/>
</dbReference>
<keyword evidence="5" id="KW-0808">Transferase</keyword>
<protein>
    <recommendedName>
        <fullName evidence="3">citrate synthase (unknown stereospecificity)</fullName>
        <ecNumber evidence="3">2.3.3.16</ecNumber>
    </recommendedName>
</protein>
<evidence type="ECO:0000256" key="4">
    <source>
        <dbReference type="ARBA" id="ARBA00022532"/>
    </source>
</evidence>
<sequence>MKGDTRKISEDYMDEEPQLCELDRSKTYKGLVGLYVDESKITFIDGKQGKLYFRGYPLEDLVNNSNFEEVAYLLIYGELPTKQEYEIFKNELNQERNLPDNIITILKSFPRNTTRIELLRTSISALSLYDPDDYMYTQEANIRKGIRIIAKIPTILAFSHRIQSNQPLVEPSKDLSHAGNYYYMMTGIKPSNEFERAFDKILICHSDHSINSSTFSCRVTVSTLSDIYSGVTSAIGTLRGPLHGGANERVIRLMLEEIKKKENVIPWVKKKLEKKEKVMGFGHRVYKTWDPRALILRELSREFWEKEEKGEIDKIPDREHEKHRGNIDNIFEMTEILTDYIIKTKNIYPNVDLYSAGLLHVLGIPTPLFTPLFAASRSAGWVAHAIEQLKDNKLIRPRLRYIGKLDKKYMKIEKR</sequence>
<name>A0A0F9PIY8_9ZZZZ</name>
<comment type="pathway">
    <text evidence="1">Carbohydrate metabolism; tricarboxylic acid cycle.</text>
</comment>
<dbReference type="InterPro" id="IPR016142">
    <property type="entry name" value="Citrate_synth-like_lrg_a-sub"/>
</dbReference>
<dbReference type="InterPro" id="IPR036969">
    <property type="entry name" value="Citrate_synthase_sf"/>
</dbReference>
<dbReference type="GO" id="GO:0005829">
    <property type="term" value="C:cytosol"/>
    <property type="evidence" value="ECO:0007669"/>
    <property type="project" value="TreeGrafter"/>
</dbReference>
<gene>
    <name evidence="7" type="ORF">LCGC14_1132300</name>
</gene>
<evidence type="ECO:0000256" key="1">
    <source>
        <dbReference type="ARBA" id="ARBA00005163"/>
    </source>
</evidence>
<dbReference type="Pfam" id="PF00285">
    <property type="entry name" value="Citrate_synt"/>
    <property type="match status" value="1"/>
</dbReference>
<organism evidence="7">
    <name type="scientific">marine sediment metagenome</name>
    <dbReference type="NCBI Taxonomy" id="412755"/>
    <lineage>
        <taxon>unclassified sequences</taxon>
        <taxon>metagenomes</taxon>
        <taxon>ecological metagenomes</taxon>
    </lineage>
</organism>
<dbReference type="EC" id="2.3.3.16" evidence="3"/>
<proteinExistence type="inferred from homology"/>
<dbReference type="PANTHER" id="PTHR11739:SF4">
    <property type="entry name" value="CITRATE SYNTHASE, PEROXISOMAL"/>
    <property type="match status" value="1"/>
</dbReference>
<reference evidence="7" key="1">
    <citation type="journal article" date="2015" name="Nature">
        <title>Complex archaea that bridge the gap between prokaryotes and eukaryotes.</title>
        <authorList>
            <person name="Spang A."/>
            <person name="Saw J.H."/>
            <person name="Jorgensen S.L."/>
            <person name="Zaremba-Niedzwiedzka K."/>
            <person name="Martijn J."/>
            <person name="Lind A.E."/>
            <person name="van Eijk R."/>
            <person name="Schleper C."/>
            <person name="Guy L."/>
            <person name="Ettema T.J."/>
        </authorList>
    </citation>
    <scope>NUCLEOTIDE SEQUENCE</scope>
</reference>
<dbReference type="PIRSF" id="PIRSF001369">
    <property type="entry name" value="Citrate_synth"/>
    <property type="match status" value="1"/>
</dbReference>
<dbReference type="InterPro" id="IPR011278">
    <property type="entry name" value="2-MeCitrate/Citrate_synth_II"/>
</dbReference>
<comment type="catalytic activity">
    <reaction evidence="6">
        <text>oxaloacetate + acetyl-CoA + H2O = citrate + CoA + H(+)</text>
        <dbReference type="Rhea" id="RHEA:16845"/>
        <dbReference type="ChEBI" id="CHEBI:15377"/>
        <dbReference type="ChEBI" id="CHEBI:15378"/>
        <dbReference type="ChEBI" id="CHEBI:16452"/>
        <dbReference type="ChEBI" id="CHEBI:16947"/>
        <dbReference type="ChEBI" id="CHEBI:57287"/>
        <dbReference type="ChEBI" id="CHEBI:57288"/>
        <dbReference type="EC" id="2.3.3.16"/>
    </reaction>
</comment>
<comment type="similarity">
    <text evidence="2">Belongs to the citrate synthase family.</text>
</comment>
<dbReference type="PRINTS" id="PR00143">
    <property type="entry name" value="CITRTSNTHASE"/>
</dbReference>
<dbReference type="GO" id="GO:0005975">
    <property type="term" value="P:carbohydrate metabolic process"/>
    <property type="evidence" value="ECO:0007669"/>
    <property type="project" value="TreeGrafter"/>
</dbReference>
<dbReference type="SUPFAM" id="SSF48256">
    <property type="entry name" value="Citrate synthase"/>
    <property type="match status" value="1"/>
</dbReference>
<dbReference type="InterPro" id="IPR019810">
    <property type="entry name" value="Citrate_synthase_AS"/>
</dbReference>
<comment type="caution">
    <text evidence="7">The sequence shown here is derived from an EMBL/GenBank/DDBJ whole genome shotgun (WGS) entry which is preliminary data.</text>
</comment>
<dbReference type="Gene3D" id="1.10.580.10">
    <property type="entry name" value="Citrate Synthase, domain 1"/>
    <property type="match status" value="1"/>
</dbReference>
<dbReference type="PROSITE" id="PS00480">
    <property type="entry name" value="CITRATE_SYNTHASE"/>
    <property type="match status" value="1"/>
</dbReference>
<dbReference type="PANTHER" id="PTHR11739">
    <property type="entry name" value="CITRATE SYNTHASE"/>
    <property type="match status" value="1"/>
</dbReference>
<keyword evidence="4" id="KW-0816">Tricarboxylic acid cycle</keyword>
<dbReference type="AlphaFoldDB" id="A0A0F9PIY8"/>
<dbReference type="Gene3D" id="1.10.230.10">
    <property type="entry name" value="Cytochrome P450-Terp, domain 2"/>
    <property type="match status" value="1"/>
</dbReference>
<dbReference type="InterPro" id="IPR024176">
    <property type="entry name" value="Citrate_synthase_bac-typ"/>
</dbReference>
<evidence type="ECO:0000256" key="2">
    <source>
        <dbReference type="ARBA" id="ARBA00010566"/>
    </source>
</evidence>
<dbReference type="GO" id="GO:0006099">
    <property type="term" value="P:tricarboxylic acid cycle"/>
    <property type="evidence" value="ECO:0007669"/>
    <property type="project" value="UniProtKB-UniPathway"/>
</dbReference>